<organism evidence="2 3">
    <name type="scientific">Mycolicibacterium chitae</name>
    <name type="common">Mycobacterium chitae</name>
    <dbReference type="NCBI Taxonomy" id="1792"/>
    <lineage>
        <taxon>Bacteria</taxon>
        <taxon>Bacillati</taxon>
        <taxon>Actinomycetota</taxon>
        <taxon>Actinomycetes</taxon>
        <taxon>Mycobacteriales</taxon>
        <taxon>Mycobacteriaceae</taxon>
        <taxon>Mycolicibacterium</taxon>
    </lineage>
</organism>
<feature type="transmembrane region" description="Helical" evidence="1">
    <location>
        <begin position="300"/>
        <end position="317"/>
    </location>
</feature>
<dbReference type="RefSeq" id="WP_126332025.1">
    <property type="nucleotide sequence ID" value="NZ_AP022604.1"/>
</dbReference>
<name>A0A448HWZ1_MYCCI</name>
<dbReference type="SUPFAM" id="SSF103473">
    <property type="entry name" value="MFS general substrate transporter"/>
    <property type="match status" value="1"/>
</dbReference>
<proteinExistence type="predicted"/>
<feature type="transmembrane region" description="Helical" evidence="1">
    <location>
        <begin position="323"/>
        <end position="348"/>
    </location>
</feature>
<keyword evidence="1" id="KW-1133">Transmembrane helix</keyword>
<feature type="transmembrane region" description="Helical" evidence="1">
    <location>
        <begin position="238"/>
        <end position="257"/>
    </location>
</feature>
<dbReference type="Gene3D" id="1.20.1250.20">
    <property type="entry name" value="MFS general substrate transporter like domains"/>
    <property type="match status" value="1"/>
</dbReference>
<evidence type="ECO:0000256" key="1">
    <source>
        <dbReference type="SAM" id="Phobius"/>
    </source>
</evidence>
<feature type="transmembrane region" description="Helical" evidence="1">
    <location>
        <begin position="90"/>
        <end position="109"/>
    </location>
</feature>
<dbReference type="InterPro" id="IPR011701">
    <property type="entry name" value="MFS"/>
</dbReference>
<feature type="transmembrane region" description="Helical" evidence="1">
    <location>
        <begin position="360"/>
        <end position="384"/>
    </location>
</feature>
<dbReference type="Pfam" id="PF07690">
    <property type="entry name" value="MFS_1"/>
    <property type="match status" value="1"/>
</dbReference>
<dbReference type="AlphaFoldDB" id="A0A448HWZ1"/>
<dbReference type="InterPro" id="IPR036259">
    <property type="entry name" value="MFS_trans_sf"/>
</dbReference>
<keyword evidence="1" id="KW-0472">Membrane</keyword>
<dbReference type="EMBL" id="LR134355">
    <property type="protein sequence ID" value="VEG44500.1"/>
    <property type="molecule type" value="Genomic_DNA"/>
</dbReference>
<dbReference type="GO" id="GO:0022857">
    <property type="term" value="F:transmembrane transporter activity"/>
    <property type="evidence" value="ECO:0007669"/>
    <property type="project" value="InterPro"/>
</dbReference>
<evidence type="ECO:0000313" key="2">
    <source>
        <dbReference type="EMBL" id="VEG44500.1"/>
    </source>
</evidence>
<feature type="transmembrane region" description="Helical" evidence="1">
    <location>
        <begin position="187"/>
        <end position="209"/>
    </location>
</feature>
<accession>A0A448HWZ1</accession>
<gene>
    <name evidence="2" type="ORF">NCTC10485_00185</name>
</gene>
<keyword evidence="3" id="KW-1185">Reference proteome</keyword>
<feature type="transmembrane region" description="Helical" evidence="1">
    <location>
        <begin position="156"/>
        <end position="175"/>
    </location>
</feature>
<dbReference type="Proteomes" id="UP000282551">
    <property type="component" value="Chromosome"/>
</dbReference>
<sequence length="415" mass="42562">MTAALDTALRPMVSTAAVSQGGFGQLLTHGTFYSAGTQLSNVSVVLPFLCAGRGMAWLAALMYPAYCIGKAVGNAASPCVLGWSRGQRHLVVAGTVAAMAVLVGFTATAGAAVPIALLLASALLGLGSGLSNVAFNDIASSRLSDARRGDLLLGQSAAGSLLAAAVTLLVVPALIHGDAAAQGMSLLWFGAAGLVAAGVAALFVGPVRVPNDVVRQSQREIMRDGLRAARSQPWFRRYALTQLVFVPVSLGTTFYSLRAAQGQDNLPVLIVVSSAALLVGSALWRAVYRSFGVRGMLRGSAAMSIAAATGCLLAETLDLWSSGWVLAAVFLLVTMANQAVYAASMNWVSLLADSRDRAALMGLGSAVIAIATCVVGAVVGDLALDHFDRAPVLVMLVLSLAALLVARNAPSVNRS</sequence>
<keyword evidence="1" id="KW-0812">Transmembrane</keyword>
<feature type="transmembrane region" description="Helical" evidence="1">
    <location>
        <begin position="269"/>
        <end position="288"/>
    </location>
</feature>
<protein>
    <submittedName>
        <fullName evidence="2">Putative integral membrane protein</fullName>
    </submittedName>
</protein>
<feature type="transmembrane region" description="Helical" evidence="1">
    <location>
        <begin position="390"/>
        <end position="409"/>
    </location>
</feature>
<feature type="transmembrane region" description="Helical" evidence="1">
    <location>
        <begin position="115"/>
        <end position="135"/>
    </location>
</feature>
<dbReference type="OrthoDB" id="4703698at2"/>
<evidence type="ECO:0000313" key="3">
    <source>
        <dbReference type="Proteomes" id="UP000282551"/>
    </source>
</evidence>
<reference evidence="2 3" key="1">
    <citation type="submission" date="2018-12" db="EMBL/GenBank/DDBJ databases">
        <authorList>
            <consortium name="Pathogen Informatics"/>
        </authorList>
    </citation>
    <scope>NUCLEOTIDE SEQUENCE [LARGE SCALE GENOMIC DNA]</scope>
    <source>
        <strain evidence="2 3">NCTC10485</strain>
    </source>
</reference>